<dbReference type="EMBL" id="DPVG01000028">
    <property type="protein sequence ID" value="HCK23338.1"/>
    <property type="molecule type" value="Genomic_DNA"/>
</dbReference>
<reference evidence="2 3" key="1">
    <citation type="journal article" date="2018" name="Nat. Biotechnol.">
        <title>A standardized bacterial taxonomy based on genome phylogeny substantially revises the tree of life.</title>
        <authorList>
            <person name="Parks D.H."/>
            <person name="Chuvochina M."/>
            <person name="Waite D.W."/>
            <person name="Rinke C."/>
            <person name="Skarshewski A."/>
            <person name="Chaumeil P.A."/>
            <person name="Hugenholtz P."/>
        </authorList>
    </citation>
    <scope>NUCLEOTIDE SEQUENCE [LARGE SCALE GENOMIC DNA]</scope>
    <source>
        <strain evidence="2">UBA9667</strain>
    </source>
</reference>
<evidence type="ECO:0000313" key="2">
    <source>
        <dbReference type="EMBL" id="HCK23338.1"/>
    </source>
</evidence>
<proteinExistence type="predicted"/>
<dbReference type="Gene3D" id="2.40.160.20">
    <property type="match status" value="1"/>
</dbReference>
<name>A0A3D2SCN2_9BACE</name>
<evidence type="ECO:0008006" key="4">
    <source>
        <dbReference type="Google" id="ProtNLM"/>
    </source>
</evidence>
<dbReference type="Proteomes" id="UP000263098">
    <property type="component" value="Unassembled WGS sequence"/>
</dbReference>
<feature type="signal peptide" evidence="1">
    <location>
        <begin position="1"/>
        <end position="21"/>
    </location>
</feature>
<dbReference type="InterPro" id="IPR011250">
    <property type="entry name" value="OMP/PagP_B-barrel"/>
</dbReference>
<sequence>MKRLHLIFVILSSLIAINLHAQDYLPQNYSLIFGGGLALSAVEGNKNDFFSKNGDRPGYALMAEGRYYVTPNLALGAQYDYLRAAHLPDKMHVHYIGPTVTLRTLWDNGNKSVCFALGIGYMDYRERVYQSDMDHGHLYQKSYCGISFGLGYEFSITKKMSGVLRLDMLTADWVANPDARLFNTDDYDDGIDHSWFKNNITFFNLGFALQFGR</sequence>
<evidence type="ECO:0000313" key="3">
    <source>
        <dbReference type="Proteomes" id="UP000263098"/>
    </source>
</evidence>
<dbReference type="SUPFAM" id="SSF56925">
    <property type="entry name" value="OMPA-like"/>
    <property type="match status" value="1"/>
</dbReference>
<comment type="caution">
    <text evidence="2">The sequence shown here is derived from an EMBL/GenBank/DDBJ whole genome shotgun (WGS) entry which is preliminary data.</text>
</comment>
<gene>
    <name evidence="2" type="ORF">DHW31_00890</name>
</gene>
<protein>
    <recommendedName>
        <fullName evidence="4">Outer membrane protein beta-barrel domain-containing protein</fullName>
    </recommendedName>
</protein>
<feature type="chain" id="PRO_5017560293" description="Outer membrane protein beta-barrel domain-containing protein" evidence="1">
    <location>
        <begin position="22"/>
        <end position="213"/>
    </location>
</feature>
<evidence type="ECO:0000256" key="1">
    <source>
        <dbReference type="SAM" id="SignalP"/>
    </source>
</evidence>
<accession>A0A3D2SCN2</accession>
<keyword evidence="1" id="KW-0732">Signal</keyword>
<organism evidence="2 3">
    <name type="scientific">Bacteroides graminisolvens</name>
    <dbReference type="NCBI Taxonomy" id="477666"/>
    <lineage>
        <taxon>Bacteria</taxon>
        <taxon>Pseudomonadati</taxon>
        <taxon>Bacteroidota</taxon>
        <taxon>Bacteroidia</taxon>
        <taxon>Bacteroidales</taxon>
        <taxon>Bacteroidaceae</taxon>
        <taxon>Bacteroides</taxon>
    </lineage>
</organism>
<dbReference type="AlphaFoldDB" id="A0A3D2SCN2"/>